<dbReference type="GO" id="GO:0005789">
    <property type="term" value="C:endoplasmic reticulum membrane"/>
    <property type="evidence" value="ECO:0007669"/>
    <property type="project" value="TreeGrafter"/>
</dbReference>
<dbReference type="AlphaFoldDB" id="A0A6G0XNE1"/>
<organism evidence="2 3">
    <name type="scientific">Aphanomyces euteiches</name>
    <dbReference type="NCBI Taxonomy" id="100861"/>
    <lineage>
        <taxon>Eukaryota</taxon>
        <taxon>Sar</taxon>
        <taxon>Stramenopiles</taxon>
        <taxon>Oomycota</taxon>
        <taxon>Saprolegniomycetes</taxon>
        <taxon>Saprolegniales</taxon>
        <taxon>Verrucalvaceae</taxon>
        <taxon>Aphanomyces</taxon>
    </lineage>
</organism>
<dbReference type="PANTHER" id="PTHR12277:SF194">
    <property type="entry name" value="FI04476P"/>
    <property type="match status" value="1"/>
</dbReference>
<comment type="caution">
    <text evidence="2">The sequence shown here is derived from an EMBL/GenBank/DDBJ whole genome shotgun (WGS) entry which is preliminary data.</text>
</comment>
<dbReference type="GO" id="GO:0047372">
    <property type="term" value="F:monoacylglycerol lipase activity"/>
    <property type="evidence" value="ECO:0007669"/>
    <property type="project" value="TreeGrafter"/>
</dbReference>
<dbReference type="GO" id="GO:0004622">
    <property type="term" value="F:phosphatidylcholine lysophospholipase activity"/>
    <property type="evidence" value="ECO:0007669"/>
    <property type="project" value="TreeGrafter"/>
</dbReference>
<reference evidence="2 3" key="1">
    <citation type="submission" date="2019-07" db="EMBL/GenBank/DDBJ databases">
        <title>Genomics analysis of Aphanomyces spp. identifies a new class of oomycete effector associated with host adaptation.</title>
        <authorList>
            <person name="Gaulin E."/>
        </authorList>
    </citation>
    <scope>NUCLEOTIDE SEQUENCE [LARGE SCALE GENOMIC DNA]</scope>
    <source>
        <strain evidence="2 3">ATCC 201684</strain>
    </source>
</reference>
<gene>
    <name evidence="2" type="ORF">Ae201684_003101</name>
</gene>
<accession>A0A6G0XNE1</accession>
<evidence type="ECO:0000259" key="1">
    <source>
        <dbReference type="Pfam" id="PF00561"/>
    </source>
</evidence>
<evidence type="ECO:0000313" key="3">
    <source>
        <dbReference type="Proteomes" id="UP000481153"/>
    </source>
</evidence>
<proteinExistence type="predicted"/>
<dbReference type="InterPro" id="IPR000073">
    <property type="entry name" value="AB_hydrolase_1"/>
</dbReference>
<dbReference type="GO" id="GO:0006660">
    <property type="term" value="P:phosphatidylserine catabolic process"/>
    <property type="evidence" value="ECO:0007669"/>
    <property type="project" value="TreeGrafter"/>
</dbReference>
<name>A0A6G0XNE1_9STRA</name>
<keyword evidence="3" id="KW-1185">Reference proteome</keyword>
<dbReference type="PANTHER" id="PTHR12277">
    <property type="entry name" value="ALPHA/BETA HYDROLASE DOMAIN-CONTAINING PROTEIN"/>
    <property type="match status" value="1"/>
</dbReference>
<evidence type="ECO:0000313" key="2">
    <source>
        <dbReference type="EMBL" id="KAF0741915.1"/>
    </source>
</evidence>
<dbReference type="EMBL" id="VJMJ01000034">
    <property type="protein sequence ID" value="KAF0741915.1"/>
    <property type="molecule type" value="Genomic_DNA"/>
</dbReference>
<dbReference type="GO" id="GO:0052651">
    <property type="term" value="P:monoacylglycerol catabolic process"/>
    <property type="evidence" value="ECO:0007669"/>
    <property type="project" value="TreeGrafter"/>
</dbReference>
<sequence>MSVLCLWSPLLHPDAVRNPSESNAMPSITAIASVLVSAVGTFLTSPGQGVLVYLNMVSISPWFDFSKPAEPQLGFNGLPRTTNLYLSSTDSVTIGVWHTRASQRADKVVLYLHGNGENRAIHVGVLKHTLYSNSPFHADVVSPDYRGFGDSSFVQPTEQGLYDDAMTAYKYIVSTLGFQPHQVLVHGYSLGSAVATRLVHTLCTLHRSCPAALLLEVRQPFDLSNSLTHV</sequence>
<dbReference type="SUPFAM" id="SSF53474">
    <property type="entry name" value="alpha/beta-Hydrolases"/>
    <property type="match status" value="1"/>
</dbReference>
<dbReference type="Pfam" id="PF00561">
    <property type="entry name" value="Abhydrolase_1"/>
    <property type="match status" value="1"/>
</dbReference>
<dbReference type="InterPro" id="IPR029058">
    <property type="entry name" value="AB_hydrolase_fold"/>
</dbReference>
<dbReference type="VEuPathDB" id="FungiDB:AeMF1_018597"/>
<dbReference type="Proteomes" id="UP000481153">
    <property type="component" value="Unassembled WGS sequence"/>
</dbReference>
<dbReference type="Gene3D" id="3.40.50.1820">
    <property type="entry name" value="alpha/beta hydrolase"/>
    <property type="match status" value="1"/>
</dbReference>
<feature type="domain" description="AB hydrolase-1" evidence="1">
    <location>
        <begin position="108"/>
        <end position="200"/>
    </location>
</feature>
<protein>
    <recommendedName>
        <fullName evidence="1">AB hydrolase-1 domain-containing protein</fullName>
    </recommendedName>
</protein>